<dbReference type="PANTHER" id="PTHR13383:SF11">
    <property type="entry name" value="RIBONUCLEASE H2 SUBUNIT B"/>
    <property type="match status" value="1"/>
</dbReference>
<feature type="domain" description="Ribonuclease H2 subunit B wHTH" evidence="6">
    <location>
        <begin position="89"/>
        <end position="188"/>
    </location>
</feature>
<dbReference type="GeneID" id="104723002"/>
<reference evidence="9" key="2">
    <citation type="submission" date="2025-08" db="UniProtKB">
        <authorList>
            <consortium name="RefSeq"/>
        </authorList>
    </citation>
    <scope>IDENTIFICATION</scope>
    <source>
        <tissue evidence="9">Leaf</tissue>
    </source>
</reference>
<evidence type="ECO:0000256" key="1">
    <source>
        <dbReference type="ARBA" id="ARBA00004123"/>
    </source>
</evidence>
<proteinExistence type="predicted"/>
<keyword evidence="8" id="KW-1185">Reference proteome</keyword>
<dbReference type="InterPro" id="IPR019024">
    <property type="entry name" value="RNase_H2_suB_wHTH"/>
</dbReference>
<accession>A0ABM1QJR4</accession>
<protein>
    <recommendedName>
        <fullName evidence="2">Ribonuclease H2 subunit B</fullName>
    </recommendedName>
    <alternativeName>
        <fullName evidence="5">Ribonuclease HI subunit B</fullName>
    </alternativeName>
</protein>
<keyword evidence="3" id="KW-0539">Nucleus</keyword>
<evidence type="ECO:0000313" key="8">
    <source>
        <dbReference type="Proteomes" id="UP000694864"/>
    </source>
</evidence>
<dbReference type="CDD" id="cd09270">
    <property type="entry name" value="RNase_H2-B"/>
    <property type="match status" value="1"/>
</dbReference>
<gene>
    <name evidence="9" type="primary">LOC104723002</name>
</gene>
<organism evidence="8 9">
    <name type="scientific">Camelina sativa</name>
    <name type="common">False flax</name>
    <name type="synonym">Myagrum sativum</name>
    <dbReference type="NCBI Taxonomy" id="90675"/>
    <lineage>
        <taxon>Eukaryota</taxon>
        <taxon>Viridiplantae</taxon>
        <taxon>Streptophyta</taxon>
        <taxon>Embryophyta</taxon>
        <taxon>Tracheophyta</taxon>
        <taxon>Spermatophyta</taxon>
        <taxon>Magnoliopsida</taxon>
        <taxon>eudicotyledons</taxon>
        <taxon>Gunneridae</taxon>
        <taxon>Pentapetalae</taxon>
        <taxon>rosids</taxon>
        <taxon>malvids</taxon>
        <taxon>Brassicales</taxon>
        <taxon>Brassicaceae</taxon>
        <taxon>Camelineae</taxon>
        <taxon>Camelina</taxon>
    </lineage>
</organism>
<evidence type="ECO:0000259" key="7">
    <source>
        <dbReference type="Pfam" id="PF17745"/>
    </source>
</evidence>
<evidence type="ECO:0000259" key="6">
    <source>
        <dbReference type="Pfam" id="PF09468"/>
    </source>
</evidence>
<name>A0ABM1QJR4_CAMSA</name>
<dbReference type="Proteomes" id="UP000694864">
    <property type="component" value="Chromosome 11"/>
</dbReference>
<dbReference type="InterPro" id="IPR040456">
    <property type="entry name" value="RNase_H2_suB"/>
</dbReference>
<dbReference type="Gene3D" id="2.20.25.530">
    <property type="match status" value="1"/>
</dbReference>
<dbReference type="PANTHER" id="PTHR13383">
    <property type="entry name" value="RIBONUCLEASE H2 SUBUNIT B"/>
    <property type="match status" value="1"/>
</dbReference>
<comment type="subcellular location">
    <subcellularLocation>
        <location evidence="1">Nucleus</location>
    </subcellularLocation>
</comment>
<evidence type="ECO:0000256" key="3">
    <source>
        <dbReference type="ARBA" id="ARBA00023242"/>
    </source>
</evidence>
<evidence type="ECO:0000256" key="5">
    <source>
        <dbReference type="ARBA" id="ARBA00033464"/>
    </source>
</evidence>
<dbReference type="Pfam" id="PF17745">
    <property type="entry name" value="Ydr279_N"/>
    <property type="match status" value="1"/>
</dbReference>
<dbReference type="InterPro" id="IPR041195">
    <property type="entry name" value="Rnh202_N"/>
</dbReference>
<evidence type="ECO:0000313" key="9">
    <source>
        <dbReference type="RefSeq" id="XP_019087002.1"/>
    </source>
</evidence>
<dbReference type="Gene3D" id="1.10.20.120">
    <property type="match status" value="1"/>
</dbReference>
<comment type="function">
    <text evidence="4">Non catalytic subunit of RNase H2, an endonuclease that specifically degrades the RNA of RNA:DNA hybrids. Participates in DNA replication, possibly by mediating the removal of lagging-strand Okazaki fragment RNA primers during DNA replication. Mediates the excision of single ribonucleotides from DNA:RNA duplexes.</text>
</comment>
<sequence>MSSSSTVWWEGAEKTRVLIAPDSGCGGNKPGELLKLRHPKSENGTCYLFSNGMLQELQWFKQSYGSWLLGDYISEDGSLYMATPVDPVFILLPIFDEARMKKGEDLGKFRQLDEILFVEGYPGYQQLLPVAEKCMDIVCQTQEVGSMKFYRLDNSKVLAWLSCKAYCLKRTLPELDKNYAAQDEKQTLVDAVSIVGEYLKTEPWLKLLYDHLGLEFVDPTMKETNMENLSTANEITRHPQIHYRCVYVKSVDKSSKFHIFCVPCYFSYQFYLLHFLRESKKETWKTDKASKGRDWIKEHKGYVFKGL</sequence>
<feature type="domain" description="Rnh202 triple barrel" evidence="7">
    <location>
        <begin position="33"/>
        <end position="86"/>
    </location>
</feature>
<reference evidence="8" key="1">
    <citation type="journal article" date="2014" name="Nat. Commun.">
        <title>The emerging biofuel crop Camelina sativa retains a highly undifferentiated hexaploid genome structure.</title>
        <authorList>
            <person name="Kagale S."/>
            <person name="Koh C."/>
            <person name="Nixon J."/>
            <person name="Bollina V."/>
            <person name="Clarke W.E."/>
            <person name="Tuteja R."/>
            <person name="Spillane C."/>
            <person name="Robinson S.J."/>
            <person name="Links M.G."/>
            <person name="Clarke C."/>
            <person name="Higgins E.E."/>
            <person name="Huebert T."/>
            <person name="Sharpe A.G."/>
            <person name="Parkin I.A."/>
        </authorList>
    </citation>
    <scope>NUCLEOTIDE SEQUENCE [LARGE SCALE GENOMIC DNA]</scope>
    <source>
        <strain evidence="8">cv. DH55</strain>
    </source>
</reference>
<evidence type="ECO:0000256" key="4">
    <source>
        <dbReference type="ARBA" id="ARBA00024778"/>
    </source>
</evidence>
<dbReference type="Pfam" id="PF09468">
    <property type="entry name" value="RNase_H2-Ydr279"/>
    <property type="match status" value="1"/>
</dbReference>
<dbReference type="RefSeq" id="XP_019087002.1">
    <property type="nucleotide sequence ID" value="XM_019231457.1"/>
</dbReference>
<evidence type="ECO:0000256" key="2">
    <source>
        <dbReference type="ARBA" id="ARBA00019062"/>
    </source>
</evidence>